<keyword evidence="2" id="KW-1185">Reference proteome</keyword>
<protein>
    <submittedName>
        <fullName evidence="1">Uncharacterized protein</fullName>
    </submittedName>
</protein>
<organism evidence="1 2">
    <name type="scientific">Aspergillus fumigatus (strain CBS 144.89 / FGSC A1163 / CEA10)</name>
    <name type="common">Neosartorya fumigata</name>
    <dbReference type="NCBI Taxonomy" id="451804"/>
    <lineage>
        <taxon>Eukaryota</taxon>
        <taxon>Fungi</taxon>
        <taxon>Dikarya</taxon>
        <taxon>Ascomycota</taxon>
        <taxon>Pezizomycotina</taxon>
        <taxon>Eurotiomycetes</taxon>
        <taxon>Eurotiomycetidae</taxon>
        <taxon>Eurotiales</taxon>
        <taxon>Aspergillaceae</taxon>
        <taxon>Aspergillus</taxon>
        <taxon>Aspergillus subgen. Fumigati</taxon>
    </lineage>
</organism>
<dbReference type="HOGENOM" id="CLU_2960303_0_0_1"/>
<sequence>MRVYFIGLSRFLRALPLPSSGIQPITIHPVLLRPHHRFSCLFPLKKKILSFSPSSFLLL</sequence>
<evidence type="ECO:0000313" key="1">
    <source>
        <dbReference type="EMBL" id="EDP51166.1"/>
    </source>
</evidence>
<dbReference type="AlphaFoldDB" id="B0Y2R4"/>
<reference evidence="1 2" key="1">
    <citation type="journal article" date="2008" name="PLoS Genet.">
        <title>Genomic islands in the pathogenic filamentous fungus Aspergillus fumigatus.</title>
        <authorList>
            <person name="Fedorova N.D."/>
            <person name="Khaldi N."/>
            <person name="Joardar V.S."/>
            <person name="Maiti R."/>
            <person name="Amedeo P."/>
            <person name="Anderson M.J."/>
            <person name="Crabtree J."/>
            <person name="Silva J.C."/>
            <person name="Badger J.H."/>
            <person name="Albarraq A."/>
            <person name="Angiuoli S."/>
            <person name="Bussey H."/>
            <person name="Bowyer P."/>
            <person name="Cotty P.J."/>
            <person name="Dyer P.S."/>
            <person name="Egan A."/>
            <person name="Galens K."/>
            <person name="Fraser-Liggett C.M."/>
            <person name="Haas B.J."/>
            <person name="Inman J.M."/>
            <person name="Kent R."/>
            <person name="Lemieux S."/>
            <person name="Malavazi I."/>
            <person name="Orvis J."/>
            <person name="Roemer T."/>
            <person name="Ronning C.M."/>
            <person name="Sundaram J.P."/>
            <person name="Sutton G."/>
            <person name="Turner G."/>
            <person name="Venter J.C."/>
            <person name="White O.R."/>
            <person name="Whitty B.R."/>
            <person name="Youngman P."/>
            <person name="Wolfe K.H."/>
            <person name="Goldman G.H."/>
            <person name="Wortman J.R."/>
            <person name="Jiang B."/>
            <person name="Denning D.W."/>
            <person name="Nierman W.C."/>
        </authorList>
    </citation>
    <scope>NUCLEOTIDE SEQUENCE [LARGE SCALE GENOMIC DNA]</scope>
    <source>
        <strain evidence="2">CBS 144.89 / FGSC A1163 / CEA10</strain>
    </source>
</reference>
<name>B0Y2R4_ASPFC</name>
<accession>B0Y2R4</accession>
<dbReference type="EMBL" id="DS499597">
    <property type="protein sequence ID" value="EDP51166.1"/>
    <property type="molecule type" value="Genomic_DNA"/>
</dbReference>
<evidence type="ECO:0000313" key="2">
    <source>
        <dbReference type="Proteomes" id="UP000001699"/>
    </source>
</evidence>
<dbReference type="VEuPathDB" id="FungiDB:AFUB_051680"/>
<proteinExistence type="predicted"/>
<gene>
    <name evidence="1" type="ORF">AFUB_051680</name>
</gene>
<dbReference type="Proteomes" id="UP000001699">
    <property type="component" value="Unassembled WGS sequence"/>
</dbReference>